<dbReference type="Pfam" id="PF06877">
    <property type="entry name" value="RraB"/>
    <property type="match status" value="1"/>
</dbReference>
<gene>
    <name evidence="3" type="ORF">B1202_08145</name>
</gene>
<dbReference type="Proteomes" id="UP000191160">
    <property type="component" value="Unassembled WGS sequence"/>
</dbReference>
<proteinExistence type="predicted"/>
<comment type="caution">
    <text evidence="3">The sequence shown here is derived from an EMBL/GenBank/DDBJ whole genome shotgun (WGS) entry which is preliminary data.</text>
</comment>
<dbReference type="EMBL" id="MVKX01000004">
    <property type="protein sequence ID" value="OOV83593.1"/>
    <property type="molecule type" value="Genomic_DNA"/>
</dbReference>
<dbReference type="RefSeq" id="WP_078190060.1">
    <property type="nucleotide sequence ID" value="NZ_JAMCOZ010000014.1"/>
</dbReference>
<accession>A0A1T1H186</accession>
<dbReference type="Pfam" id="PF05117">
    <property type="entry name" value="DUF695"/>
    <property type="match status" value="1"/>
</dbReference>
<evidence type="ECO:0000313" key="4">
    <source>
        <dbReference type="Proteomes" id="UP000191160"/>
    </source>
</evidence>
<dbReference type="SUPFAM" id="SSF89946">
    <property type="entry name" value="Hypothetical protein VC0424"/>
    <property type="match status" value="1"/>
</dbReference>
<protein>
    <recommendedName>
        <fullName evidence="5">DUF695 domain-containing protein</fullName>
    </recommendedName>
</protein>
<feature type="domain" description="Regulator of ribonuclease activity B" evidence="2">
    <location>
        <begin position="164"/>
        <end position="263"/>
    </location>
</feature>
<evidence type="ECO:0000259" key="2">
    <source>
        <dbReference type="Pfam" id="PF06877"/>
    </source>
</evidence>
<evidence type="ECO:0000259" key="1">
    <source>
        <dbReference type="Pfam" id="PF05117"/>
    </source>
</evidence>
<evidence type="ECO:0008006" key="5">
    <source>
        <dbReference type="Google" id="ProtNLM"/>
    </source>
</evidence>
<dbReference type="Gene3D" id="3.30.70.970">
    <property type="entry name" value="RraB-like"/>
    <property type="match status" value="1"/>
</dbReference>
<feature type="domain" description="DUF695" evidence="1">
    <location>
        <begin position="23"/>
        <end position="154"/>
    </location>
</feature>
<reference evidence="3 4" key="1">
    <citation type="submission" date="2017-02" db="EMBL/GenBank/DDBJ databases">
        <title>Acinetobacter sp. ANC 4945, whole genome shotgun sequencing project.</title>
        <authorList>
            <person name="Radolfova-Krizova L."/>
            <person name="Al Atrouni A."/>
            <person name="Nemec A."/>
        </authorList>
    </citation>
    <scope>NUCLEOTIDE SEQUENCE [LARGE SCALE GENOMIC DNA]</scope>
    <source>
        <strain evidence="3 4">ANC 4945</strain>
    </source>
</reference>
<dbReference type="InterPro" id="IPR009671">
    <property type="entry name" value="RraB_dom"/>
</dbReference>
<dbReference type="InterPro" id="IPR016097">
    <property type="entry name" value="DUF695"/>
</dbReference>
<organism evidence="3 4">
    <name type="scientific">Acinetobacter amyesii</name>
    <dbReference type="NCBI Taxonomy" id="2942470"/>
    <lineage>
        <taxon>Bacteria</taxon>
        <taxon>Pseudomonadati</taxon>
        <taxon>Pseudomonadota</taxon>
        <taxon>Gammaproteobacteria</taxon>
        <taxon>Moraxellales</taxon>
        <taxon>Moraxellaceae</taxon>
        <taxon>Acinetobacter</taxon>
    </lineage>
</organism>
<sequence length="268" mass="31626">MGFWDKFFKKKSEEIEKIDIPESWDFYICSIEDRPASYYLNLALRQVAPIADKNKILWIEVKLNQPTEDGMSSPEEYDGLIELEDRLIPQVEQALHAIYVGRLTHNGLREFYFYVNENQYSESNIQKIIQQEENYQINFGAKVDPEWSIYCDSIYPNAFAMQSIANIHILESLEQYGDVLTVKRPVEHWCYFKTSEDRDHFLQKIQERGFEIVEQSKNDENENPYSIQIGRIDSVDLPSINQVTWELLELCIENNGEYDGWETPVIRN</sequence>
<dbReference type="AlphaFoldDB" id="A0A1T1H186"/>
<keyword evidence="4" id="KW-1185">Reference proteome</keyword>
<dbReference type="InterPro" id="IPR036701">
    <property type="entry name" value="RraB-like_sf"/>
</dbReference>
<evidence type="ECO:0000313" key="3">
    <source>
        <dbReference type="EMBL" id="OOV83593.1"/>
    </source>
</evidence>
<name>A0A1T1H186_9GAMM</name>